<name>A0A160PMZ2_9CORY</name>
<dbReference type="GO" id="GO:0045892">
    <property type="term" value="P:negative regulation of DNA-templated transcription"/>
    <property type="evidence" value="ECO:0007669"/>
    <property type="project" value="TreeGrafter"/>
</dbReference>
<dbReference type="PROSITE" id="PS51078">
    <property type="entry name" value="ICLR_ED"/>
    <property type="match status" value="1"/>
</dbReference>
<protein>
    <submittedName>
        <fullName evidence="7">IclR family transcriptional regulator</fullName>
    </submittedName>
</protein>
<keyword evidence="3" id="KW-0804">Transcription</keyword>
<dbReference type="Pfam" id="PF01614">
    <property type="entry name" value="IclR_C"/>
    <property type="match status" value="1"/>
</dbReference>
<evidence type="ECO:0000256" key="1">
    <source>
        <dbReference type="ARBA" id="ARBA00023015"/>
    </source>
</evidence>
<dbReference type="InterPro" id="IPR014757">
    <property type="entry name" value="Tscrpt_reg_IclR_C"/>
</dbReference>
<dbReference type="Proteomes" id="UP000218244">
    <property type="component" value="Chromosome"/>
</dbReference>
<accession>A0A160PMZ2</accession>
<dbReference type="SMART" id="SM00346">
    <property type="entry name" value="HTH_ICLR"/>
    <property type="match status" value="1"/>
</dbReference>
<dbReference type="GO" id="GO:0003700">
    <property type="term" value="F:DNA-binding transcription factor activity"/>
    <property type="evidence" value="ECO:0007669"/>
    <property type="project" value="TreeGrafter"/>
</dbReference>
<dbReference type="SUPFAM" id="SSF55781">
    <property type="entry name" value="GAF domain-like"/>
    <property type="match status" value="1"/>
</dbReference>
<evidence type="ECO:0000259" key="6">
    <source>
        <dbReference type="PROSITE" id="PS51078"/>
    </source>
</evidence>
<evidence type="ECO:0000256" key="3">
    <source>
        <dbReference type="ARBA" id="ARBA00023163"/>
    </source>
</evidence>
<feature type="domain" description="IclR-ED" evidence="6">
    <location>
        <begin position="88"/>
        <end position="272"/>
    </location>
</feature>
<dbReference type="InterPro" id="IPR005471">
    <property type="entry name" value="Tscrpt_reg_IclR_N"/>
</dbReference>
<dbReference type="InterPro" id="IPR050707">
    <property type="entry name" value="HTH_MetabolicPath_Reg"/>
</dbReference>
<dbReference type="Gene3D" id="1.10.10.10">
    <property type="entry name" value="Winged helix-like DNA-binding domain superfamily/Winged helix DNA-binding domain"/>
    <property type="match status" value="1"/>
</dbReference>
<evidence type="ECO:0000256" key="2">
    <source>
        <dbReference type="ARBA" id="ARBA00023125"/>
    </source>
</evidence>
<dbReference type="KEGG" id="csur:N24_0343"/>
<keyword evidence="2" id="KW-0238">DNA-binding</keyword>
<dbReference type="PANTHER" id="PTHR30136">
    <property type="entry name" value="HELIX-TURN-HELIX TRANSCRIPTIONAL REGULATOR, ICLR FAMILY"/>
    <property type="match status" value="1"/>
</dbReference>
<gene>
    <name evidence="7" type="ORF">N24_0343</name>
</gene>
<keyword evidence="1" id="KW-0805">Transcription regulation</keyword>
<reference evidence="7 8" key="1">
    <citation type="submission" date="2016-02" db="EMBL/GenBank/DDBJ databases">
        <title>Corynebacterium glutamicum N24 whole genome sequencing project.</title>
        <authorList>
            <person name="Matsutani M."/>
            <person name="Nangtapong N."/>
            <person name="Yakushi T."/>
            <person name="Matsushita K."/>
        </authorList>
    </citation>
    <scope>NUCLEOTIDE SEQUENCE [LARGE SCALE GENOMIC DNA]</scope>
    <source>
        <strain evidence="7 8">N24</strain>
    </source>
</reference>
<evidence type="ECO:0000259" key="5">
    <source>
        <dbReference type="PROSITE" id="PS51077"/>
    </source>
</evidence>
<feature type="compositionally biased region" description="Polar residues" evidence="4">
    <location>
        <begin position="1"/>
        <end position="15"/>
    </location>
</feature>
<dbReference type="InterPro" id="IPR036388">
    <property type="entry name" value="WH-like_DNA-bd_sf"/>
</dbReference>
<dbReference type="InterPro" id="IPR029016">
    <property type="entry name" value="GAF-like_dom_sf"/>
</dbReference>
<evidence type="ECO:0000313" key="7">
    <source>
        <dbReference type="EMBL" id="BAU94605.1"/>
    </source>
</evidence>
<dbReference type="GO" id="GO:0003677">
    <property type="term" value="F:DNA binding"/>
    <property type="evidence" value="ECO:0007669"/>
    <property type="project" value="UniProtKB-KW"/>
</dbReference>
<dbReference type="Gene3D" id="3.30.450.40">
    <property type="match status" value="1"/>
</dbReference>
<dbReference type="PROSITE" id="PS51077">
    <property type="entry name" value="HTH_ICLR"/>
    <property type="match status" value="1"/>
</dbReference>
<proteinExistence type="predicted"/>
<dbReference type="Pfam" id="PF09339">
    <property type="entry name" value="HTH_IclR"/>
    <property type="match status" value="1"/>
</dbReference>
<organism evidence="7 8">
    <name type="scientific">Corynebacterium suranareeae</name>
    <dbReference type="NCBI Taxonomy" id="2506452"/>
    <lineage>
        <taxon>Bacteria</taxon>
        <taxon>Bacillati</taxon>
        <taxon>Actinomycetota</taxon>
        <taxon>Actinomycetes</taxon>
        <taxon>Mycobacteriales</taxon>
        <taxon>Corynebacteriaceae</taxon>
        <taxon>Corynebacterium</taxon>
    </lineage>
</organism>
<dbReference type="InterPro" id="IPR036390">
    <property type="entry name" value="WH_DNA-bd_sf"/>
</dbReference>
<feature type="region of interest" description="Disordered" evidence="4">
    <location>
        <begin position="1"/>
        <end position="23"/>
    </location>
</feature>
<sequence>MSITSQQEPTNQGEGTENDDSAPELMNRSVLRAMTILSELGNHPNGTTAAEMASITGLARPTVFRLLQSLAHAGMVLKNDKRFSLGLEVARLGRIADPYRTLQPRVQVFVDGLSAELGEASAYSIVEGPSEIHLIAEAPGSYMLSTAMGYIGKDMPLHASAMGKILLAELSDEQIASLLPETLESFTSHTITKRDELLKEIAEVRKQGYSVLDNELEEGLFALAIPVRDRSNHLIGILSVSGLDQRMKALEISGYVNQLQDAAGRLLDTVLEA</sequence>
<feature type="domain" description="HTH iclR-type" evidence="5">
    <location>
        <begin position="27"/>
        <end position="87"/>
    </location>
</feature>
<evidence type="ECO:0000256" key="4">
    <source>
        <dbReference type="SAM" id="MobiDB-lite"/>
    </source>
</evidence>
<dbReference type="RefSeq" id="WP_096453794.1">
    <property type="nucleotide sequence ID" value="NZ_AP017369.1"/>
</dbReference>
<dbReference type="SUPFAM" id="SSF46785">
    <property type="entry name" value="Winged helix' DNA-binding domain"/>
    <property type="match status" value="1"/>
</dbReference>
<dbReference type="AlphaFoldDB" id="A0A160PMZ2"/>
<evidence type="ECO:0000313" key="8">
    <source>
        <dbReference type="Proteomes" id="UP000218244"/>
    </source>
</evidence>
<dbReference type="PANTHER" id="PTHR30136:SF34">
    <property type="entry name" value="TRANSCRIPTIONAL REGULATOR"/>
    <property type="match status" value="1"/>
</dbReference>
<dbReference type="EMBL" id="AP017369">
    <property type="protein sequence ID" value="BAU94605.1"/>
    <property type="molecule type" value="Genomic_DNA"/>
</dbReference>
<keyword evidence="8" id="KW-1185">Reference proteome</keyword>